<dbReference type="Proteomes" id="UP000565468">
    <property type="component" value="Unassembled WGS sequence"/>
</dbReference>
<sequence>MKAARSAGGTNRVKRARQKAAAAMPKGRSARRGQEGRRKAAAARALLARRRGRQGLKRSVPRGPGGQNIGSLFFTPTYSKGYTQAYEEGFNSGFAKGYEDGLTV</sequence>
<comment type="caution">
    <text evidence="2">The sequence shown here is derived from an EMBL/GenBank/DDBJ whole genome shotgun (WGS) entry which is preliminary data.</text>
</comment>
<keyword evidence="3" id="KW-1185">Reference proteome</keyword>
<name>A0A848M3R6_PAELE</name>
<proteinExistence type="predicted"/>
<accession>A0A848M3R6</accession>
<dbReference type="AlphaFoldDB" id="A0A848M3R6"/>
<evidence type="ECO:0000313" key="2">
    <source>
        <dbReference type="EMBL" id="NMO95236.1"/>
    </source>
</evidence>
<feature type="region of interest" description="Disordered" evidence="1">
    <location>
        <begin position="1"/>
        <end position="72"/>
    </location>
</feature>
<gene>
    <name evidence="2" type="ORF">HII30_05465</name>
</gene>
<reference evidence="2 3" key="1">
    <citation type="submission" date="2020-04" db="EMBL/GenBank/DDBJ databases">
        <title>Paenibacillus algicola sp. nov., a novel marine bacterium producing alginate lyase.</title>
        <authorList>
            <person name="Huang H."/>
        </authorList>
    </citation>
    <scope>NUCLEOTIDE SEQUENCE [LARGE SCALE GENOMIC DNA]</scope>
    <source>
        <strain evidence="2 3">L7-75</strain>
    </source>
</reference>
<evidence type="ECO:0000256" key="1">
    <source>
        <dbReference type="SAM" id="MobiDB-lite"/>
    </source>
</evidence>
<protein>
    <submittedName>
        <fullName evidence="2">Uncharacterized protein</fullName>
    </submittedName>
</protein>
<organism evidence="2 3">
    <name type="scientific">Paenibacillus lemnae</name>
    <dbReference type="NCBI Taxonomy" id="1330551"/>
    <lineage>
        <taxon>Bacteria</taxon>
        <taxon>Bacillati</taxon>
        <taxon>Bacillota</taxon>
        <taxon>Bacilli</taxon>
        <taxon>Bacillales</taxon>
        <taxon>Paenibacillaceae</taxon>
        <taxon>Paenibacillus</taxon>
    </lineage>
</organism>
<dbReference type="EMBL" id="JABBPN010000003">
    <property type="protein sequence ID" value="NMO95236.1"/>
    <property type="molecule type" value="Genomic_DNA"/>
</dbReference>
<dbReference type="RefSeq" id="WP_169503981.1">
    <property type="nucleotide sequence ID" value="NZ_JABBPN010000003.1"/>
</dbReference>
<evidence type="ECO:0000313" key="3">
    <source>
        <dbReference type="Proteomes" id="UP000565468"/>
    </source>
</evidence>
<feature type="compositionally biased region" description="Basic residues" evidence="1">
    <location>
        <begin position="47"/>
        <end position="60"/>
    </location>
</feature>